<keyword evidence="8" id="KW-1185">Reference proteome</keyword>
<keyword evidence="4" id="KW-0804">Transcription</keyword>
<accession>A0A1M4W6X0</accession>
<evidence type="ECO:0000313" key="7">
    <source>
        <dbReference type="EMBL" id="SHE77008.1"/>
    </source>
</evidence>
<dbReference type="NCBIfam" id="TIGR02937">
    <property type="entry name" value="sigma70-ECF"/>
    <property type="match status" value="1"/>
</dbReference>
<evidence type="ECO:0000256" key="1">
    <source>
        <dbReference type="ARBA" id="ARBA00010641"/>
    </source>
</evidence>
<dbReference type="Pfam" id="PF04542">
    <property type="entry name" value="Sigma70_r2"/>
    <property type="match status" value="1"/>
</dbReference>
<dbReference type="InterPro" id="IPR013324">
    <property type="entry name" value="RNA_pol_sigma_r3/r4-like"/>
</dbReference>
<organism evidence="7 8">
    <name type="scientific">Fodinibius roseus</name>
    <dbReference type="NCBI Taxonomy" id="1194090"/>
    <lineage>
        <taxon>Bacteria</taxon>
        <taxon>Pseudomonadati</taxon>
        <taxon>Balneolota</taxon>
        <taxon>Balneolia</taxon>
        <taxon>Balneolales</taxon>
        <taxon>Balneolaceae</taxon>
        <taxon>Fodinibius</taxon>
    </lineage>
</organism>
<sequence length="192" mass="23166">MVDYTSNEQRLWESFLKGDLKAWEQIFKLFYKDLYGYGIKLSSRPEFTKDCIHELFVVLWDRRAHLDEVESVKAYLLASLRRSLLKKIRKKRKHYVDWDEKVHTTVDIQFSPEEVIIRDEIKADKRNALYKALDSLPDRQKEVLYLKYFNGMSYDEIEEILGINYQSIRNHMYRAVKRLKKIMNDQFSEIAI</sequence>
<protein>
    <submittedName>
        <fullName evidence="7">RNA polymerase sigma factor, sigma-70 family</fullName>
    </submittedName>
</protein>
<dbReference type="GO" id="GO:0016987">
    <property type="term" value="F:sigma factor activity"/>
    <property type="evidence" value="ECO:0007669"/>
    <property type="project" value="UniProtKB-KW"/>
</dbReference>
<comment type="similarity">
    <text evidence="1">Belongs to the sigma-70 factor family. ECF subfamily.</text>
</comment>
<dbReference type="InterPro" id="IPR013325">
    <property type="entry name" value="RNA_pol_sigma_r2"/>
</dbReference>
<dbReference type="GO" id="GO:0003677">
    <property type="term" value="F:DNA binding"/>
    <property type="evidence" value="ECO:0007669"/>
    <property type="project" value="InterPro"/>
</dbReference>
<dbReference type="RefSeq" id="WP_073059657.1">
    <property type="nucleotide sequence ID" value="NZ_FQUS01000003.1"/>
</dbReference>
<feature type="domain" description="RNA polymerase sigma-70 region 2" evidence="5">
    <location>
        <begin position="27"/>
        <end position="93"/>
    </location>
</feature>
<dbReference type="InterPro" id="IPR013249">
    <property type="entry name" value="RNA_pol_sigma70_r4_t2"/>
</dbReference>
<dbReference type="InterPro" id="IPR039425">
    <property type="entry name" value="RNA_pol_sigma-70-like"/>
</dbReference>
<evidence type="ECO:0000256" key="4">
    <source>
        <dbReference type="ARBA" id="ARBA00023163"/>
    </source>
</evidence>
<evidence type="ECO:0000256" key="3">
    <source>
        <dbReference type="ARBA" id="ARBA00023082"/>
    </source>
</evidence>
<evidence type="ECO:0000259" key="5">
    <source>
        <dbReference type="Pfam" id="PF04542"/>
    </source>
</evidence>
<evidence type="ECO:0000256" key="2">
    <source>
        <dbReference type="ARBA" id="ARBA00023015"/>
    </source>
</evidence>
<dbReference type="GO" id="GO:0006352">
    <property type="term" value="P:DNA-templated transcription initiation"/>
    <property type="evidence" value="ECO:0007669"/>
    <property type="project" value="InterPro"/>
</dbReference>
<dbReference type="Pfam" id="PF08281">
    <property type="entry name" value="Sigma70_r4_2"/>
    <property type="match status" value="1"/>
</dbReference>
<dbReference type="Gene3D" id="1.10.10.10">
    <property type="entry name" value="Winged helix-like DNA-binding domain superfamily/Winged helix DNA-binding domain"/>
    <property type="match status" value="1"/>
</dbReference>
<evidence type="ECO:0000259" key="6">
    <source>
        <dbReference type="Pfam" id="PF08281"/>
    </source>
</evidence>
<reference evidence="7 8" key="1">
    <citation type="submission" date="2016-11" db="EMBL/GenBank/DDBJ databases">
        <authorList>
            <person name="Jaros S."/>
            <person name="Januszkiewicz K."/>
            <person name="Wedrychowicz H."/>
        </authorList>
    </citation>
    <scope>NUCLEOTIDE SEQUENCE [LARGE SCALE GENOMIC DNA]</scope>
    <source>
        <strain evidence="7 8">DSM 21986</strain>
    </source>
</reference>
<dbReference type="Proteomes" id="UP000184041">
    <property type="component" value="Unassembled WGS sequence"/>
</dbReference>
<gene>
    <name evidence="7" type="ORF">SAMN05443144_103140</name>
</gene>
<dbReference type="OrthoDB" id="9150024at2"/>
<dbReference type="SUPFAM" id="SSF88946">
    <property type="entry name" value="Sigma2 domain of RNA polymerase sigma factors"/>
    <property type="match status" value="1"/>
</dbReference>
<dbReference type="PANTHER" id="PTHR43133:SF46">
    <property type="entry name" value="RNA POLYMERASE SIGMA-70 FACTOR ECF SUBFAMILY"/>
    <property type="match status" value="1"/>
</dbReference>
<dbReference type="Gene3D" id="1.10.1740.10">
    <property type="match status" value="1"/>
</dbReference>
<dbReference type="InterPro" id="IPR014284">
    <property type="entry name" value="RNA_pol_sigma-70_dom"/>
</dbReference>
<keyword evidence="2" id="KW-0805">Transcription regulation</keyword>
<dbReference type="PANTHER" id="PTHR43133">
    <property type="entry name" value="RNA POLYMERASE ECF-TYPE SIGMA FACTO"/>
    <property type="match status" value="1"/>
</dbReference>
<dbReference type="InterPro" id="IPR007627">
    <property type="entry name" value="RNA_pol_sigma70_r2"/>
</dbReference>
<dbReference type="SUPFAM" id="SSF88659">
    <property type="entry name" value="Sigma3 and sigma4 domains of RNA polymerase sigma factors"/>
    <property type="match status" value="1"/>
</dbReference>
<dbReference type="STRING" id="1194090.SAMN05443144_103140"/>
<evidence type="ECO:0000313" key="8">
    <source>
        <dbReference type="Proteomes" id="UP000184041"/>
    </source>
</evidence>
<name>A0A1M4W6X0_9BACT</name>
<keyword evidence="3" id="KW-0731">Sigma factor</keyword>
<dbReference type="AlphaFoldDB" id="A0A1M4W6X0"/>
<dbReference type="CDD" id="cd06171">
    <property type="entry name" value="Sigma70_r4"/>
    <property type="match status" value="1"/>
</dbReference>
<dbReference type="InterPro" id="IPR036388">
    <property type="entry name" value="WH-like_DNA-bd_sf"/>
</dbReference>
<proteinExistence type="inferred from homology"/>
<dbReference type="EMBL" id="FQUS01000003">
    <property type="protein sequence ID" value="SHE77008.1"/>
    <property type="molecule type" value="Genomic_DNA"/>
</dbReference>
<feature type="domain" description="RNA polymerase sigma factor 70 region 4 type 2" evidence="6">
    <location>
        <begin position="127"/>
        <end position="179"/>
    </location>
</feature>